<gene>
    <name evidence="1" type="ORF">METZ01_LOCUS125395</name>
</gene>
<protein>
    <recommendedName>
        <fullName evidence="2">GIY-YIG domain-containing protein</fullName>
    </recommendedName>
</protein>
<name>A0A381Y7F6_9ZZZZ</name>
<sequence length="233" mass="27040">MKEYKLAGNEFCDFEKVVAIPGMPSILNFKFGTKRNFDPITGSGIYSIYYDSILLYVGEYNGETKKGLKDPFSGSVTDRWYKHIALLTGRSNRIYFNKTNLDKIKKMENCELKNLILEGDPKVLVPPKERGHNYHFNKFKFSAENWDDFKNFDAETLKRFTFCYRQYIPSDFDTSDLIAIRKIVGRVETTIINKLRPRCNAYVTDPSAFNMDESLSIIKEEMTKVQTSAIHLQ</sequence>
<reference evidence="1" key="1">
    <citation type="submission" date="2018-05" db="EMBL/GenBank/DDBJ databases">
        <authorList>
            <person name="Lanie J.A."/>
            <person name="Ng W.-L."/>
            <person name="Kazmierczak K.M."/>
            <person name="Andrzejewski T.M."/>
            <person name="Davidsen T.M."/>
            <person name="Wayne K.J."/>
            <person name="Tettelin H."/>
            <person name="Glass J.I."/>
            <person name="Rusch D."/>
            <person name="Podicherti R."/>
            <person name="Tsui H.-C.T."/>
            <person name="Winkler M.E."/>
        </authorList>
    </citation>
    <scope>NUCLEOTIDE SEQUENCE</scope>
</reference>
<evidence type="ECO:0000313" key="1">
    <source>
        <dbReference type="EMBL" id="SVA72541.1"/>
    </source>
</evidence>
<accession>A0A381Y7F6</accession>
<organism evidence="1">
    <name type="scientific">marine metagenome</name>
    <dbReference type="NCBI Taxonomy" id="408172"/>
    <lineage>
        <taxon>unclassified sequences</taxon>
        <taxon>metagenomes</taxon>
        <taxon>ecological metagenomes</taxon>
    </lineage>
</organism>
<dbReference type="EMBL" id="UINC01017484">
    <property type="protein sequence ID" value="SVA72541.1"/>
    <property type="molecule type" value="Genomic_DNA"/>
</dbReference>
<evidence type="ECO:0008006" key="2">
    <source>
        <dbReference type="Google" id="ProtNLM"/>
    </source>
</evidence>
<dbReference type="AlphaFoldDB" id="A0A381Y7F6"/>
<proteinExistence type="predicted"/>